<evidence type="ECO:0000313" key="3">
    <source>
        <dbReference type="Proteomes" id="UP000076837"/>
    </source>
</evidence>
<evidence type="ECO:0000313" key="2">
    <source>
        <dbReference type="EMBL" id="KZM23253.1"/>
    </source>
</evidence>
<name>A0A163DMB9_DIDRA</name>
<protein>
    <submittedName>
        <fullName evidence="2">Uncharacterized protein</fullName>
    </submittedName>
</protein>
<feature type="compositionally biased region" description="Basic and acidic residues" evidence="1">
    <location>
        <begin position="322"/>
        <end position="336"/>
    </location>
</feature>
<keyword evidence="3" id="KW-1185">Reference proteome</keyword>
<comment type="caution">
    <text evidence="2">The sequence shown here is derived from an EMBL/GenBank/DDBJ whole genome shotgun (WGS) entry which is preliminary data.</text>
</comment>
<dbReference type="EMBL" id="JYNV01000199">
    <property type="protein sequence ID" value="KZM23253.1"/>
    <property type="molecule type" value="Genomic_DNA"/>
</dbReference>
<sequence>MADGFEFFGAGAGFEDSGVFLPGDAFVESLLGPTLDGEGCGGFADVLQSAEGGEGEVFFEQAFERHDGSGGLLATEPLLPPRAERAPSEAPSEGSDGELSNSLDDGGFVALHDRHVSPPSPLSIANYAPLPEILAAQPEAPPGLMSIYAPMTTPHLRTSADAKAHRRRARLAPKSQATDIARVKEFGRDYWVRRIYNAMVDIRYITDGPQSVHRMRFTQELDGQPTFSVLDLEATAHHVFDEAIAVHERGWNRPIAYHKKVVRGKLVDRSEANLEMRLSRICLCLLQKKSSVDDAIRGGVTLALLCDNPEARSFTKASNDVGNKKRGERLKATSRKEKTRKGLQAQQPEIEVEEQGVEDVQKEE</sequence>
<accession>A0A163DMB9</accession>
<evidence type="ECO:0000256" key="1">
    <source>
        <dbReference type="SAM" id="MobiDB-lite"/>
    </source>
</evidence>
<feature type="region of interest" description="Disordered" evidence="1">
    <location>
        <begin position="82"/>
        <end position="104"/>
    </location>
</feature>
<dbReference type="Proteomes" id="UP000076837">
    <property type="component" value="Unassembled WGS sequence"/>
</dbReference>
<gene>
    <name evidence="2" type="ORF">ST47_g5575</name>
</gene>
<dbReference type="OrthoDB" id="3786709at2759"/>
<proteinExistence type="predicted"/>
<organism evidence="2 3">
    <name type="scientific">Didymella rabiei</name>
    <name type="common">Chickpea ascochyta blight fungus</name>
    <name type="synonym">Mycosphaerella rabiei</name>
    <dbReference type="NCBI Taxonomy" id="5454"/>
    <lineage>
        <taxon>Eukaryota</taxon>
        <taxon>Fungi</taxon>
        <taxon>Dikarya</taxon>
        <taxon>Ascomycota</taxon>
        <taxon>Pezizomycotina</taxon>
        <taxon>Dothideomycetes</taxon>
        <taxon>Pleosporomycetidae</taxon>
        <taxon>Pleosporales</taxon>
        <taxon>Pleosporineae</taxon>
        <taxon>Didymellaceae</taxon>
        <taxon>Ascochyta</taxon>
    </lineage>
</organism>
<dbReference type="AlphaFoldDB" id="A0A163DMB9"/>
<reference evidence="2 3" key="1">
    <citation type="journal article" date="2016" name="Sci. Rep.">
        <title>Draft genome sequencing and secretome analysis of fungal phytopathogen Ascochyta rabiei provides insight into the necrotrophic effector repertoire.</title>
        <authorList>
            <person name="Verma S."/>
            <person name="Gazara R.K."/>
            <person name="Nizam S."/>
            <person name="Parween S."/>
            <person name="Chattopadhyay D."/>
            <person name="Verma P.K."/>
        </authorList>
    </citation>
    <scope>NUCLEOTIDE SEQUENCE [LARGE SCALE GENOMIC DNA]</scope>
    <source>
        <strain evidence="2 3">ArDII</strain>
    </source>
</reference>
<feature type="region of interest" description="Disordered" evidence="1">
    <location>
        <begin position="315"/>
        <end position="364"/>
    </location>
</feature>